<keyword evidence="4 8" id="KW-0812">Transmembrane</keyword>
<dbReference type="PANTHER" id="PTHR30614:SF0">
    <property type="entry name" value="L-CYSTINE TRANSPORT SYSTEM PERMEASE PROTEIN TCYL"/>
    <property type="match status" value="1"/>
</dbReference>
<keyword evidence="3" id="KW-1003">Cell membrane</keyword>
<comment type="caution">
    <text evidence="10">The sequence shown here is derived from an EMBL/GenBank/DDBJ whole genome shotgun (WGS) entry which is preliminary data.</text>
</comment>
<name>A0ABY1VPS1_9ACTO</name>
<evidence type="ECO:0000256" key="1">
    <source>
        <dbReference type="ARBA" id="ARBA00004651"/>
    </source>
</evidence>
<dbReference type="InterPro" id="IPR035906">
    <property type="entry name" value="MetI-like_sf"/>
</dbReference>
<evidence type="ECO:0000256" key="5">
    <source>
        <dbReference type="ARBA" id="ARBA00022970"/>
    </source>
</evidence>
<feature type="transmembrane region" description="Helical" evidence="8">
    <location>
        <begin position="107"/>
        <end position="130"/>
    </location>
</feature>
<evidence type="ECO:0000313" key="11">
    <source>
        <dbReference type="Proteomes" id="UP000250006"/>
    </source>
</evidence>
<evidence type="ECO:0000256" key="7">
    <source>
        <dbReference type="ARBA" id="ARBA00023136"/>
    </source>
</evidence>
<dbReference type="InterPro" id="IPR010065">
    <property type="entry name" value="AA_ABC_transptr_permease_3TM"/>
</dbReference>
<dbReference type="RefSeq" id="WP_170166883.1">
    <property type="nucleotide sequence ID" value="NZ_UAPQ01000009.1"/>
</dbReference>
<dbReference type="PROSITE" id="PS50928">
    <property type="entry name" value="ABC_TM1"/>
    <property type="match status" value="1"/>
</dbReference>
<keyword evidence="5" id="KW-0029">Amino-acid transport</keyword>
<feature type="transmembrane region" description="Helical" evidence="8">
    <location>
        <begin position="69"/>
        <end position="95"/>
    </location>
</feature>
<dbReference type="Pfam" id="PF00528">
    <property type="entry name" value="BPD_transp_1"/>
    <property type="match status" value="1"/>
</dbReference>
<accession>A0ABY1VPS1</accession>
<comment type="similarity">
    <text evidence="8">Belongs to the binding-protein-dependent transport system permease family.</text>
</comment>
<evidence type="ECO:0000256" key="3">
    <source>
        <dbReference type="ARBA" id="ARBA00022475"/>
    </source>
</evidence>
<keyword evidence="2 8" id="KW-0813">Transport</keyword>
<dbReference type="InterPro" id="IPR043429">
    <property type="entry name" value="ArtM/GltK/GlnP/TcyL/YhdX-like"/>
</dbReference>
<feature type="domain" description="ABC transmembrane type-1" evidence="9">
    <location>
        <begin position="72"/>
        <end position="279"/>
    </location>
</feature>
<feature type="transmembrane region" description="Helical" evidence="8">
    <location>
        <begin position="31"/>
        <end position="49"/>
    </location>
</feature>
<organism evidence="10 11">
    <name type="scientific">Actinomyces bovis</name>
    <dbReference type="NCBI Taxonomy" id="1658"/>
    <lineage>
        <taxon>Bacteria</taxon>
        <taxon>Bacillati</taxon>
        <taxon>Actinomycetota</taxon>
        <taxon>Actinomycetes</taxon>
        <taxon>Actinomycetales</taxon>
        <taxon>Actinomycetaceae</taxon>
        <taxon>Actinomyces</taxon>
    </lineage>
</organism>
<evidence type="ECO:0000256" key="6">
    <source>
        <dbReference type="ARBA" id="ARBA00022989"/>
    </source>
</evidence>
<dbReference type="Gene3D" id="1.10.3720.10">
    <property type="entry name" value="MetI-like"/>
    <property type="match status" value="1"/>
</dbReference>
<keyword evidence="11" id="KW-1185">Reference proteome</keyword>
<reference evidence="10 11" key="1">
    <citation type="submission" date="2018-06" db="EMBL/GenBank/DDBJ databases">
        <authorList>
            <consortium name="Pathogen Informatics"/>
            <person name="Doyle S."/>
        </authorList>
    </citation>
    <scope>NUCLEOTIDE SEQUENCE [LARGE SCALE GENOMIC DNA]</scope>
    <source>
        <strain evidence="10 11">NCTC11535</strain>
    </source>
</reference>
<feature type="transmembrane region" description="Helical" evidence="8">
    <location>
        <begin position="258"/>
        <end position="278"/>
    </location>
</feature>
<keyword evidence="6 8" id="KW-1133">Transmembrane helix</keyword>
<evidence type="ECO:0000256" key="8">
    <source>
        <dbReference type="RuleBase" id="RU363032"/>
    </source>
</evidence>
<proteinExistence type="inferred from homology"/>
<evidence type="ECO:0000256" key="4">
    <source>
        <dbReference type="ARBA" id="ARBA00022692"/>
    </source>
</evidence>
<dbReference type="Proteomes" id="UP000250006">
    <property type="component" value="Unassembled WGS sequence"/>
</dbReference>
<dbReference type="SUPFAM" id="SSF161098">
    <property type="entry name" value="MetI-like"/>
    <property type="match status" value="1"/>
</dbReference>
<evidence type="ECO:0000259" key="9">
    <source>
        <dbReference type="PROSITE" id="PS50928"/>
    </source>
</evidence>
<gene>
    <name evidence="10" type="primary">yecS</name>
    <name evidence="10" type="ORF">NCTC11535_01820</name>
</gene>
<protein>
    <submittedName>
        <fullName evidence="10">Inner membrane amino-acid ABC transporter permease protein yecS</fullName>
    </submittedName>
</protein>
<keyword evidence="7 8" id="KW-0472">Membrane</keyword>
<dbReference type="InterPro" id="IPR000515">
    <property type="entry name" value="MetI-like"/>
</dbReference>
<dbReference type="PANTHER" id="PTHR30614">
    <property type="entry name" value="MEMBRANE COMPONENT OF AMINO ACID ABC TRANSPORTER"/>
    <property type="match status" value="1"/>
</dbReference>
<dbReference type="NCBIfam" id="TIGR01726">
    <property type="entry name" value="HEQRo_perm_3TM"/>
    <property type="match status" value="1"/>
</dbReference>
<dbReference type="CDD" id="cd06261">
    <property type="entry name" value="TM_PBP2"/>
    <property type="match status" value="1"/>
</dbReference>
<evidence type="ECO:0000313" key="10">
    <source>
        <dbReference type="EMBL" id="SPT54121.1"/>
    </source>
</evidence>
<dbReference type="EMBL" id="UAPQ01000009">
    <property type="protein sequence ID" value="SPT54121.1"/>
    <property type="molecule type" value="Genomic_DNA"/>
</dbReference>
<evidence type="ECO:0000256" key="2">
    <source>
        <dbReference type="ARBA" id="ARBA00022448"/>
    </source>
</evidence>
<sequence>MQKQAKPSSGSDPNSGLTLNHLRPVPHPGRWLSAAVVALLAAMLIHGLVTNEKLRWDLVVFYLRYDLIIQSVGWTLILTICAMFIGIVLAVLTAVMRQSENPILRGVAYAYVWFFRGTPIYTQLVFWGLLPALYTRLSLGVPFGPEFFVFETRELFTGAVCAIVGLGLNEGAYLSEIVRSGLNSVDPGQREAASALGMSNGQILRRVVMPQAMRVIVPPTGNETISMLKTTSLVTAVPVSLELTFVASQEGSRTFQPIPLLLVASIWYLVITTILMIGQHYLERYYGRGFEGGSSRSNRARRGMSQRQQAILDAGTTKTDPMIEYTP</sequence>
<comment type="subcellular location">
    <subcellularLocation>
        <location evidence="1 8">Cell membrane</location>
        <topology evidence="1 8">Multi-pass membrane protein</topology>
    </subcellularLocation>
</comment>